<accession>A0A645I8B7</accession>
<gene>
    <name evidence="1" type="ORF">SDC9_194230</name>
</gene>
<reference evidence="1" key="1">
    <citation type="submission" date="2019-08" db="EMBL/GenBank/DDBJ databases">
        <authorList>
            <person name="Kucharzyk K."/>
            <person name="Murdoch R.W."/>
            <person name="Higgins S."/>
            <person name="Loffler F."/>
        </authorList>
    </citation>
    <scope>NUCLEOTIDE SEQUENCE</scope>
</reference>
<evidence type="ECO:0000313" key="1">
    <source>
        <dbReference type="EMBL" id="MPN46639.1"/>
    </source>
</evidence>
<dbReference type="AlphaFoldDB" id="A0A645I8B7"/>
<organism evidence="1">
    <name type="scientific">bioreactor metagenome</name>
    <dbReference type="NCBI Taxonomy" id="1076179"/>
    <lineage>
        <taxon>unclassified sequences</taxon>
        <taxon>metagenomes</taxon>
        <taxon>ecological metagenomes</taxon>
    </lineage>
</organism>
<name>A0A645I8B7_9ZZZZ</name>
<proteinExistence type="predicted"/>
<protein>
    <submittedName>
        <fullName evidence="1">Uncharacterized protein</fullName>
    </submittedName>
</protein>
<comment type="caution">
    <text evidence="1">The sequence shown here is derived from an EMBL/GenBank/DDBJ whole genome shotgun (WGS) entry which is preliminary data.</text>
</comment>
<dbReference type="EMBL" id="VSSQ01107478">
    <property type="protein sequence ID" value="MPN46639.1"/>
    <property type="molecule type" value="Genomic_DNA"/>
</dbReference>
<sequence>MEFFLQRDKIFQVAYGIAEEGRKSLRHLRDILCPGNERIAADAFQGVVKKMGVDLVLQGQILGLPLAGADEFLCGEDVPDSADGRLCARAEGIAHVQRILHGIPGGEKGEQFFGLPVWFINIGVDGNALHRQHSQGQQYGQIARLHPIKSHHGRHGQKRRKKDGQQKDPGAYIAFYLEPHGIKNTACGIQWVSRWQAF</sequence>